<name>A0ABY5RZW6_9HYPH</name>
<protein>
    <submittedName>
        <fullName evidence="1">Uncharacterized protein</fullName>
    </submittedName>
</protein>
<gene>
    <name evidence="1" type="ORF">HPT29_024890</name>
</gene>
<dbReference type="RefSeq" id="WP_259060961.1">
    <property type="nucleotide sequence ID" value="NZ_CP102846.1"/>
</dbReference>
<geneLocation type="plasmid" evidence="1 2">
    <name>pR24_1</name>
</geneLocation>
<evidence type="ECO:0000313" key="2">
    <source>
        <dbReference type="Proteomes" id="UP001017257"/>
    </source>
</evidence>
<dbReference type="Proteomes" id="UP001017257">
    <property type="component" value="Plasmid pR24_1"/>
</dbReference>
<dbReference type="EMBL" id="CP102846">
    <property type="protein sequence ID" value="UVF22397.1"/>
    <property type="molecule type" value="Genomic_DNA"/>
</dbReference>
<reference evidence="1" key="1">
    <citation type="submission" date="2022-08" db="EMBL/GenBank/DDBJ databases">
        <title>Microvirga terrae sp. nov., isolated from soil.</title>
        <authorList>
            <person name="Kim K.H."/>
            <person name="Seo Y.L."/>
            <person name="Kim J.M."/>
            <person name="Lee J.K."/>
            <person name="Han D.M."/>
            <person name="Jeon C.O."/>
        </authorList>
    </citation>
    <scope>NUCLEOTIDE SEQUENCE</scope>
    <source>
        <strain evidence="1">R24</strain>
        <plasmid evidence="1">pR24_1</plasmid>
    </source>
</reference>
<evidence type="ECO:0000313" key="1">
    <source>
        <dbReference type="EMBL" id="UVF22397.1"/>
    </source>
</evidence>
<proteinExistence type="predicted"/>
<keyword evidence="1" id="KW-0614">Plasmid</keyword>
<keyword evidence="2" id="KW-1185">Reference proteome</keyword>
<organism evidence="1 2">
    <name type="scientific">Microvirga terrae</name>
    <dbReference type="NCBI Taxonomy" id="2740529"/>
    <lineage>
        <taxon>Bacteria</taxon>
        <taxon>Pseudomonadati</taxon>
        <taxon>Pseudomonadota</taxon>
        <taxon>Alphaproteobacteria</taxon>
        <taxon>Hyphomicrobiales</taxon>
        <taxon>Methylobacteriaceae</taxon>
        <taxon>Microvirga</taxon>
    </lineage>
</organism>
<accession>A0ABY5RZW6</accession>
<sequence length="42" mass="4522">MRVLIDGHDSEGKLVLANTQLAAVLVRLGSETHAPEHAGQWT</sequence>